<proteinExistence type="predicted"/>
<dbReference type="EMBL" id="JAEAOA010000749">
    <property type="protein sequence ID" value="KAK3579758.1"/>
    <property type="molecule type" value="Genomic_DNA"/>
</dbReference>
<comment type="caution">
    <text evidence="1">The sequence shown here is derived from an EMBL/GenBank/DDBJ whole genome shotgun (WGS) entry which is preliminary data.</text>
</comment>
<organism evidence="1 2">
    <name type="scientific">Potamilus streckersoni</name>
    <dbReference type="NCBI Taxonomy" id="2493646"/>
    <lineage>
        <taxon>Eukaryota</taxon>
        <taxon>Metazoa</taxon>
        <taxon>Spiralia</taxon>
        <taxon>Lophotrochozoa</taxon>
        <taxon>Mollusca</taxon>
        <taxon>Bivalvia</taxon>
        <taxon>Autobranchia</taxon>
        <taxon>Heteroconchia</taxon>
        <taxon>Palaeoheterodonta</taxon>
        <taxon>Unionida</taxon>
        <taxon>Unionoidea</taxon>
        <taxon>Unionidae</taxon>
        <taxon>Ambleminae</taxon>
        <taxon>Lampsilini</taxon>
        <taxon>Potamilus</taxon>
    </lineage>
</organism>
<reference evidence="1" key="2">
    <citation type="journal article" date="2021" name="Genome Biol. Evol.">
        <title>Developing a high-quality reference genome for a parasitic bivalve with doubly uniparental inheritance (Bivalvia: Unionida).</title>
        <authorList>
            <person name="Smith C.H."/>
        </authorList>
    </citation>
    <scope>NUCLEOTIDE SEQUENCE</scope>
    <source>
        <strain evidence="1">CHS0354</strain>
        <tissue evidence="1">Mantle</tissue>
    </source>
</reference>
<reference evidence="1" key="1">
    <citation type="journal article" date="2021" name="Genome Biol. Evol.">
        <title>A High-Quality Reference Genome for a Parasitic Bivalve with Doubly Uniparental Inheritance (Bivalvia: Unionida).</title>
        <authorList>
            <person name="Smith C.H."/>
        </authorList>
    </citation>
    <scope>NUCLEOTIDE SEQUENCE</scope>
    <source>
        <strain evidence="1">CHS0354</strain>
    </source>
</reference>
<evidence type="ECO:0000313" key="1">
    <source>
        <dbReference type="EMBL" id="KAK3579758.1"/>
    </source>
</evidence>
<dbReference type="PROSITE" id="PS51257">
    <property type="entry name" value="PROKAR_LIPOPROTEIN"/>
    <property type="match status" value="1"/>
</dbReference>
<accession>A0AAE0RU64</accession>
<evidence type="ECO:0000313" key="2">
    <source>
        <dbReference type="Proteomes" id="UP001195483"/>
    </source>
</evidence>
<dbReference type="AlphaFoldDB" id="A0AAE0RU64"/>
<gene>
    <name evidence="1" type="ORF">CHS0354_012384</name>
</gene>
<reference evidence="1" key="3">
    <citation type="submission" date="2023-05" db="EMBL/GenBank/DDBJ databases">
        <authorList>
            <person name="Smith C.H."/>
        </authorList>
    </citation>
    <scope>NUCLEOTIDE SEQUENCE</scope>
    <source>
        <strain evidence="1">CHS0354</strain>
        <tissue evidence="1">Mantle</tissue>
    </source>
</reference>
<sequence length="54" mass="6358">MRTKVTQFKCSVRYEDAYESDTLQVFSLISGCVLKSQLKYSVRYEDAYYSDTIQ</sequence>
<dbReference type="Proteomes" id="UP001195483">
    <property type="component" value="Unassembled WGS sequence"/>
</dbReference>
<protein>
    <submittedName>
        <fullName evidence="1">Uncharacterized protein</fullName>
    </submittedName>
</protein>
<keyword evidence="2" id="KW-1185">Reference proteome</keyword>
<name>A0AAE0RU64_9BIVA</name>
<feature type="non-terminal residue" evidence="1">
    <location>
        <position position="54"/>
    </location>
</feature>